<evidence type="ECO:0000256" key="4">
    <source>
        <dbReference type="PROSITE-ProRule" id="PRU00433"/>
    </source>
</evidence>
<dbReference type="AlphaFoldDB" id="A0A6S6T6Z0"/>
<protein>
    <submittedName>
        <fullName evidence="7">Ubiquinol cytochrome C oxidoreductase, cytochrome C1 subunit</fullName>
    </submittedName>
</protein>
<accession>A0A6S6T6Z0</accession>
<evidence type="ECO:0000259" key="6">
    <source>
        <dbReference type="PROSITE" id="PS51007"/>
    </source>
</evidence>
<keyword evidence="5" id="KW-1133">Transmembrane helix</keyword>
<dbReference type="InterPro" id="IPR021195">
    <property type="entry name" value="Ubol_Cyt_c_Rdtase_Cyt_c_su_prd"/>
</dbReference>
<evidence type="ECO:0000256" key="3">
    <source>
        <dbReference type="ARBA" id="ARBA00023004"/>
    </source>
</evidence>
<keyword evidence="2 4" id="KW-0479">Metal-binding</keyword>
<dbReference type="PIRSF" id="PIRSF019225">
    <property type="entry name" value="Ubol_Cyt_c_Rdtase_Cyt_c_su_prd"/>
    <property type="match status" value="1"/>
</dbReference>
<dbReference type="InterPro" id="IPR009056">
    <property type="entry name" value="Cyt_c-like_dom"/>
</dbReference>
<dbReference type="EMBL" id="CACVAS010000058">
    <property type="protein sequence ID" value="CAA6811150.1"/>
    <property type="molecule type" value="Genomic_DNA"/>
</dbReference>
<evidence type="ECO:0000256" key="5">
    <source>
        <dbReference type="SAM" id="Phobius"/>
    </source>
</evidence>
<organism evidence="7">
    <name type="scientific">uncultured Sulfurovum sp</name>
    <dbReference type="NCBI Taxonomy" id="269237"/>
    <lineage>
        <taxon>Bacteria</taxon>
        <taxon>Pseudomonadati</taxon>
        <taxon>Campylobacterota</taxon>
        <taxon>Epsilonproteobacteria</taxon>
        <taxon>Campylobacterales</taxon>
        <taxon>Sulfurovaceae</taxon>
        <taxon>Sulfurovum</taxon>
        <taxon>environmental samples</taxon>
    </lineage>
</organism>
<keyword evidence="5" id="KW-0812">Transmembrane</keyword>
<dbReference type="GO" id="GO:0009055">
    <property type="term" value="F:electron transfer activity"/>
    <property type="evidence" value="ECO:0007669"/>
    <property type="project" value="InterPro"/>
</dbReference>
<keyword evidence="1 4" id="KW-0349">Heme</keyword>
<name>A0A6S6T6Z0_9BACT</name>
<dbReference type="InterPro" id="IPR036909">
    <property type="entry name" value="Cyt_c-like_dom_sf"/>
</dbReference>
<feature type="domain" description="Cytochrome c" evidence="6">
    <location>
        <begin position="85"/>
        <end position="177"/>
    </location>
</feature>
<dbReference type="SUPFAM" id="SSF46626">
    <property type="entry name" value="Cytochrome c"/>
    <property type="match status" value="2"/>
</dbReference>
<dbReference type="Pfam" id="PF00034">
    <property type="entry name" value="Cytochrom_C"/>
    <property type="match status" value="1"/>
</dbReference>
<evidence type="ECO:0000256" key="2">
    <source>
        <dbReference type="ARBA" id="ARBA00022723"/>
    </source>
</evidence>
<dbReference type="GO" id="GO:0046872">
    <property type="term" value="F:metal ion binding"/>
    <property type="evidence" value="ECO:0007669"/>
    <property type="project" value="UniProtKB-KW"/>
</dbReference>
<evidence type="ECO:0000313" key="7">
    <source>
        <dbReference type="EMBL" id="CAA6811150.1"/>
    </source>
</evidence>
<proteinExistence type="predicted"/>
<reference evidence="7" key="1">
    <citation type="submission" date="2020-01" db="EMBL/GenBank/DDBJ databases">
        <authorList>
            <person name="Meier V. D."/>
            <person name="Meier V D."/>
        </authorList>
    </citation>
    <scope>NUCLEOTIDE SEQUENCE</scope>
    <source>
        <strain evidence="7">HLG_WM_MAG_01</strain>
    </source>
</reference>
<dbReference type="GO" id="GO:0020037">
    <property type="term" value="F:heme binding"/>
    <property type="evidence" value="ECO:0007669"/>
    <property type="project" value="InterPro"/>
</dbReference>
<keyword evidence="3 4" id="KW-0408">Iron</keyword>
<evidence type="ECO:0000256" key="1">
    <source>
        <dbReference type="ARBA" id="ARBA00022617"/>
    </source>
</evidence>
<keyword evidence="5" id="KW-0472">Membrane</keyword>
<gene>
    <name evidence="7" type="ORF">HELGO_WM143</name>
</gene>
<dbReference type="PROSITE" id="PS51007">
    <property type="entry name" value="CYTC"/>
    <property type="match status" value="1"/>
</dbReference>
<dbReference type="Gene3D" id="1.10.760.10">
    <property type="entry name" value="Cytochrome c-like domain"/>
    <property type="match status" value="2"/>
</dbReference>
<sequence length="328" mass="36749">MRELKIFAVVAFFSLLTYWLVEPFAHHELHKKLDPQGNELIFKTHGFTYDGTDDIAEAERKGDEALVAKKKAFWSDVVAVSKMEGNAAAGEAVFANCIGCHNGANINMGGVIAPNLDHAGAIYDKNYLIALIKDPAMASNVDHKYADTSMHPMGSIKYTVSDNQQIADVVAYMQAHKAGEISPKETFKEACVRCHAMRYDKMTQLGETPKFKHEKDALSHKIKVLEEQEKVKAYMGNLPPDLSMIIRARGNHFMETFIANPQGQLAGTSMPRVGLNQEGYDKVEAYLTQIGDPSKVKREAIGPWVIGFFFIFTILAFLWKKSHWRDLH</sequence>
<feature type="transmembrane region" description="Helical" evidence="5">
    <location>
        <begin position="301"/>
        <end position="319"/>
    </location>
</feature>